<dbReference type="RefSeq" id="WP_222872932.1">
    <property type="nucleotide sequence ID" value="NZ_CP039704.1"/>
</dbReference>
<dbReference type="Gene3D" id="3.40.50.410">
    <property type="entry name" value="von Willebrand factor, type A domain"/>
    <property type="match status" value="1"/>
</dbReference>
<organism evidence="1 2">
    <name type="scientific">Hankyongella ginsenosidimutans</name>
    <dbReference type="NCBI Taxonomy" id="1763828"/>
    <lineage>
        <taxon>Bacteria</taxon>
        <taxon>Pseudomonadati</taxon>
        <taxon>Pseudomonadota</taxon>
        <taxon>Alphaproteobacteria</taxon>
        <taxon>Sphingomonadales</taxon>
        <taxon>Sphingomonadaceae</taxon>
        <taxon>Hankyongella</taxon>
    </lineage>
</organism>
<evidence type="ECO:0000313" key="2">
    <source>
        <dbReference type="Proteomes" id="UP000298714"/>
    </source>
</evidence>
<dbReference type="Proteomes" id="UP000298714">
    <property type="component" value="Chromosome"/>
</dbReference>
<evidence type="ECO:0000313" key="1">
    <source>
        <dbReference type="EMBL" id="QCI80072.1"/>
    </source>
</evidence>
<accession>A0A4D7CC97</accession>
<proteinExistence type="predicted"/>
<keyword evidence="2" id="KW-1185">Reference proteome</keyword>
<dbReference type="InterPro" id="IPR036465">
    <property type="entry name" value="vWFA_dom_sf"/>
</dbReference>
<gene>
    <name evidence="1" type="ORF">E6W36_12805</name>
</gene>
<dbReference type="EMBL" id="CP039704">
    <property type="protein sequence ID" value="QCI80072.1"/>
    <property type="molecule type" value="Genomic_DNA"/>
</dbReference>
<protein>
    <recommendedName>
        <fullName evidence="3">VWA domain-containing protein</fullName>
    </recommendedName>
</protein>
<dbReference type="KEGG" id="hgn:E6W36_12805"/>
<dbReference type="AlphaFoldDB" id="A0A4D7CC97"/>
<dbReference type="SUPFAM" id="SSF53300">
    <property type="entry name" value="vWA-like"/>
    <property type="match status" value="1"/>
</dbReference>
<name>A0A4D7CC97_9SPHN</name>
<sequence>MSANQYTTSTLSKASPNFHCPSEALPPKWGVTKTTVSTYISNENWAYSPGTGTLTNVGFAWAWRMLKAKDMFKDLRNHPDDYPTRQILVLFTDGIIESFDSGNYWNGKLDTNYTPYGTFEDKIAVNSTSSSTVNAAMDLRLAKACNAAKATGVEIYVIALKASTDTYRQCASGDNHYFATYNAQEISDAFEAIAYDLVPLHIVQ</sequence>
<evidence type="ECO:0008006" key="3">
    <source>
        <dbReference type="Google" id="ProtNLM"/>
    </source>
</evidence>
<reference evidence="2" key="1">
    <citation type="submission" date="2019-04" db="EMBL/GenBank/DDBJ databases">
        <title>Complete genome sequence of Sphingomonas sp. W1-2-3.</title>
        <authorList>
            <person name="Im W.T."/>
        </authorList>
    </citation>
    <scope>NUCLEOTIDE SEQUENCE [LARGE SCALE GENOMIC DNA]</scope>
    <source>
        <strain evidence="2">W1-2-3</strain>
    </source>
</reference>